<dbReference type="Proteomes" id="UP000019109">
    <property type="component" value="Unassembled WGS sequence"/>
</dbReference>
<protein>
    <submittedName>
        <fullName evidence="2">Phosphatidate cytidylyltransferase</fullName>
    </submittedName>
</protein>
<reference evidence="2" key="1">
    <citation type="journal article" date="2014" name="Genome Announc.">
        <title>Draft Genome Sequence of Clostridium straminisolvens Strain JCM 21531T, Isolated from a Cellulose-Degrading Bacterial Community.</title>
        <authorList>
            <person name="Yuki M."/>
            <person name="Oshima K."/>
            <person name="Suda W."/>
            <person name="Sakamoto M."/>
            <person name="Kitamura K."/>
            <person name="Iida T."/>
            <person name="Hattori M."/>
            <person name="Ohkuma M."/>
        </authorList>
    </citation>
    <scope>NUCLEOTIDE SEQUENCE [LARGE SCALE GENOMIC DNA]</scope>
    <source>
        <strain evidence="2">JCM 21531</strain>
    </source>
</reference>
<name>W4V2S1_9FIRM</name>
<dbReference type="Pfam" id="PF01148">
    <property type="entry name" value="CTP_transf_1"/>
    <property type="match status" value="1"/>
</dbReference>
<dbReference type="AlphaFoldDB" id="W4V2S1"/>
<dbReference type="GO" id="GO:0016779">
    <property type="term" value="F:nucleotidyltransferase activity"/>
    <property type="evidence" value="ECO:0007669"/>
    <property type="project" value="UniProtKB-KW"/>
</dbReference>
<sequence length="68" mass="7933">MDISLTFFGVFYIAFLLSFIVFTRNLNNGFFFVWLIFIGAFSTDTMAYFAGRFFGKHKLMPLLALKKQ</sequence>
<organism evidence="2 3">
    <name type="scientific">Acetivibrio straminisolvens JCM 21531</name>
    <dbReference type="NCBI Taxonomy" id="1294263"/>
    <lineage>
        <taxon>Bacteria</taxon>
        <taxon>Bacillati</taxon>
        <taxon>Bacillota</taxon>
        <taxon>Clostridia</taxon>
        <taxon>Eubacteriales</taxon>
        <taxon>Oscillospiraceae</taxon>
        <taxon>Acetivibrio</taxon>
    </lineage>
</organism>
<dbReference type="EMBL" id="BAVR01000007">
    <property type="protein sequence ID" value="GAE87496.1"/>
    <property type="molecule type" value="Genomic_DNA"/>
</dbReference>
<comment type="caution">
    <text evidence="2">The sequence shown here is derived from an EMBL/GenBank/DDBJ whole genome shotgun (WGS) entry which is preliminary data.</text>
</comment>
<evidence type="ECO:0000313" key="3">
    <source>
        <dbReference type="Proteomes" id="UP000019109"/>
    </source>
</evidence>
<proteinExistence type="predicted"/>
<accession>W4V2S1</accession>
<keyword evidence="1" id="KW-0472">Membrane</keyword>
<feature type="transmembrane region" description="Helical" evidence="1">
    <location>
        <begin position="5"/>
        <end position="23"/>
    </location>
</feature>
<gene>
    <name evidence="2" type="ORF">JCM21531_868</name>
</gene>
<evidence type="ECO:0000313" key="2">
    <source>
        <dbReference type="EMBL" id="GAE87496.1"/>
    </source>
</evidence>
<keyword evidence="1" id="KW-0812">Transmembrane</keyword>
<keyword evidence="2" id="KW-0548">Nucleotidyltransferase</keyword>
<keyword evidence="3" id="KW-1185">Reference proteome</keyword>
<dbReference type="STRING" id="1294263.JCM21531_868"/>
<keyword evidence="2" id="KW-0808">Transferase</keyword>
<keyword evidence="1" id="KW-1133">Transmembrane helix</keyword>
<evidence type="ECO:0000256" key="1">
    <source>
        <dbReference type="SAM" id="Phobius"/>
    </source>
</evidence>
<feature type="transmembrane region" description="Helical" evidence="1">
    <location>
        <begin position="29"/>
        <end position="50"/>
    </location>
</feature>